<dbReference type="SUPFAM" id="SSF54427">
    <property type="entry name" value="NTF2-like"/>
    <property type="match status" value="1"/>
</dbReference>
<keyword evidence="3" id="KW-1185">Reference proteome</keyword>
<accession>V6SQ01</accession>
<evidence type="ECO:0000259" key="1">
    <source>
        <dbReference type="Pfam" id="PF14534"/>
    </source>
</evidence>
<dbReference type="Pfam" id="PF14534">
    <property type="entry name" value="DUF4440"/>
    <property type="match status" value="1"/>
</dbReference>
<name>V6SQ01_9FLAO</name>
<dbReference type="EMBL" id="AVGG01000007">
    <property type="protein sequence ID" value="ESU28539.1"/>
    <property type="molecule type" value="Genomic_DNA"/>
</dbReference>
<dbReference type="eggNOG" id="COG4319">
    <property type="taxonomic scope" value="Bacteria"/>
</dbReference>
<proteinExistence type="predicted"/>
<dbReference type="AlphaFoldDB" id="V6SQ01"/>
<sequence length="177" mass="19616">MLRKNLLLLYLLLLATLVIIIGCDKMKDKAKEDIAPEVAAFNPESVRPAIEEKNAVFAKAMVSGDTTALVSHYTDDGRILPPNGEAVVGKSEIAKLFSGYAKMKMAEFKVETVLLYGNEDNLIEEGKFFIGDGKGNTIDKGKYICIWRKVGEEWKCYTDIWNSNIPLPPPPPPAVKK</sequence>
<dbReference type="OrthoDB" id="9814425at2"/>
<dbReference type="InterPro" id="IPR027843">
    <property type="entry name" value="DUF4440"/>
</dbReference>
<gene>
    <name evidence="2" type="ORF">FLJC2902T_19120</name>
</gene>
<dbReference type="PROSITE" id="PS51257">
    <property type="entry name" value="PROKAR_LIPOPROTEIN"/>
    <property type="match status" value="1"/>
</dbReference>
<organism evidence="2 3">
    <name type="scientific">Flavobacterium limnosediminis JC2902</name>
    <dbReference type="NCBI Taxonomy" id="1341181"/>
    <lineage>
        <taxon>Bacteria</taxon>
        <taxon>Pseudomonadati</taxon>
        <taxon>Bacteroidota</taxon>
        <taxon>Flavobacteriia</taxon>
        <taxon>Flavobacteriales</taxon>
        <taxon>Flavobacteriaceae</taxon>
        <taxon>Flavobacterium</taxon>
    </lineage>
</organism>
<dbReference type="STRING" id="1341181.FLJC2902T_19120"/>
<dbReference type="PANTHER" id="PTHR31664:SF8">
    <property type="entry name" value="DUF4440 DOMAIN-CONTAINING PROTEIN"/>
    <property type="match status" value="1"/>
</dbReference>
<feature type="domain" description="DUF4440" evidence="1">
    <location>
        <begin position="55"/>
        <end position="156"/>
    </location>
</feature>
<dbReference type="Proteomes" id="UP000018004">
    <property type="component" value="Unassembled WGS sequence"/>
</dbReference>
<dbReference type="InterPro" id="IPR032710">
    <property type="entry name" value="NTF2-like_dom_sf"/>
</dbReference>
<protein>
    <recommendedName>
        <fullName evidence="1">DUF4440 domain-containing protein</fullName>
    </recommendedName>
</protein>
<evidence type="ECO:0000313" key="3">
    <source>
        <dbReference type="Proteomes" id="UP000018004"/>
    </source>
</evidence>
<dbReference type="PATRIC" id="fig|1341181.4.peg.1879"/>
<dbReference type="Gene3D" id="3.10.450.50">
    <property type="match status" value="1"/>
</dbReference>
<reference evidence="2 3" key="1">
    <citation type="submission" date="2013-08" db="EMBL/GenBank/DDBJ databases">
        <title>Flavobacterium limnosediminis JC2902 genome sequencing.</title>
        <authorList>
            <person name="Lee K."/>
            <person name="Yi H."/>
            <person name="Park S."/>
            <person name="Chun J."/>
        </authorList>
    </citation>
    <scope>NUCLEOTIDE SEQUENCE [LARGE SCALE GENOMIC DNA]</scope>
    <source>
        <strain evidence="2 3">JC2902</strain>
    </source>
</reference>
<comment type="caution">
    <text evidence="2">The sequence shown here is derived from an EMBL/GenBank/DDBJ whole genome shotgun (WGS) entry which is preliminary data.</text>
</comment>
<dbReference type="RefSeq" id="WP_023579513.1">
    <property type="nucleotide sequence ID" value="NZ_AVGG01000007.1"/>
</dbReference>
<dbReference type="PANTHER" id="PTHR31664">
    <property type="entry name" value="PROTEIN CBG16427"/>
    <property type="match status" value="1"/>
</dbReference>
<evidence type="ECO:0000313" key="2">
    <source>
        <dbReference type="EMBL" id="ESU28539.1"/>
    </source>
</evidence>